<evidence type="ECO:0000313" key="5">
    <source>
        <dbReference type="EMBL" id="MBO9153002.1"/>
    </source>
</evidence>
<dbReference type="Pfam" id="PF00589">
    <property type="entry name" value="Phage_integrase"/>
    <property type="match status" value="1"/>
</dbReference>
<reference evidence="6" key="1">
    <citation type="submission" date="2021-03" db="EMBL/GenBank/DDBJ databases">
        <title>Assistant Professor.</title>
        <authorList>
            <person name="Huq M.A."/>
        </authorList>
    </citation>
    <scope>NUCLEOTIDE SEQUENCE [LARGE SCALE GENOMIC DNA]</scope>
    <source>
        <strain evidence="6">MAH-28</strain>
    </source>
</reference>
<evidence type="ECO:0000259" key="4">
    <source>
        <dbReference type="PROSITE" id="PS51898"/>
    </source>
</evidence>
<keyword evidence="6" id="KW-1185">Reference proteome</keyword>
<dbReference type="InterPro" id="IPR010998">
    <property type="entry name" value="Integrase_recombinase_N"/>
</dbReference>
<name>A0ABS3YE96_9BACT</name>
<dbReference type="Gene3D" id="1.10.443.10">
    <property type="entry name" value="Intergrase catalytic core"/>
    <property type="match status" value="1"/>
</dbReference>
<dbReference type="InterPro" id="IPR011010">
    <property type="entry name" value="DNA_brk_join_enz"/>
</dbReference>
<keyword evidence="2" id="KW-0238">DNA-binding</keyword>
<organism evidence="5 6">
    <name type="scientific">Chitinophaga chungangae</name>
    <dbReference type="NCBI Taxonomy" id="2821488"/>
    <lineage>
        <taxon>Bacteria</taxon>
        <taxon>Pseudomonadati</taxon>
        <taxon>Bacteroidota</taxon>
        <taxon>Chitinophagia</taxon>
        <taxon>Chitinophagales</taxon>
        <taxon>Chitinophagaceae</taxon>
        <taxon>Chitinophaga</taxon>
    </lineage>
</organism>
<proteinExistence type="inferred from homology"/>
<evidence type="ECO:0000256" key="2">
    <source>
        <dbReference type="ARBA" id="ARBA00023125"/>
    </source>
</evidence>
<protein>
    <submittedName>
        <fullName evidence="5">Site-specific integrase</fullName>
    </submittedName>
</protein>
<comment type="caution">
    <text evidence="5">The sequence shown here is derived from an EMBL/GenBank/DDBJ whole genome shotgun (WGS) entry which is preliminary data.</text>
</comment>
<accession>A0ABS3YE96</accession>
<dbReference type="PANTHER" id="PTHR30349:SF64">
    <property type="entry name" value="PROPHAGE INTEGRASE INTD-RELATED"/>
    <property type="match status" value="1"/>
</dbReference>
<keyword evidence="3" id="KW-0233">DNA recombination</keyword>
<dbReference type="CDD" id="cd01185">
    <property type="entry name" value="INTN1_C_like"/>
    <property type="match status" value="1"/>
</dbReference>
<dbReference type="Pfam" id="PF17293">
    <property type="entry name" value="Arm-DNA-bind_5"/>
    <property type="match status" value="1"/>
</dbReference>
<feature type="domain" description="Tyr recombinase" evidence="4">
    <location>
        <begin position="220"/>
        <end position="395"/>
    </location>
</feature>
<dbReference type="PANTHER" id="PTHR30349">
    <property type="entry name" value="PHAGE INTEGRASE-RELATED"/>
    <property type="match status" value="1"/>
</dbReference>
<dbReference type="SUPFAM" id="SSF56349">
    <property type="entry name" value="DNA breaking-rejoining enzymes"/>
    <property type="match status" value="1"/>
</dbReference>
<evidence type="ECO:0000256" key="1">
    <source>
        <dbReference type="ARBA" id="ARBA00008857"/>
    </source>
</evidence>
<evidence type="ECO:0000313" key="6">
    <source>
        <dbReference type="Proteomes" id="UP000679126"/>
    </source>
</evidence>
<gene>
    <name evidence="5" type="ORF">J7I43_12315</name>
</gene>
<dbReference type="InterPro" id="IPR050090">
    <property type="entry name" value="Tyrosine_recombinase_XerCD"/>
</dbReference>
<dbReference type="InterPro" id="IPR013762">
    <property type="entry name" value="Integrase-like_cat_sf"/>
</dbReference>
<dbReference type="EMBL" id="JAGHKP010000002">
    <property type="protein sequence ID" value="MBO9153002.1"/>
    <property type="molecule type" value="Genomic_DNA"/>
</dbReference>
<dbReference type="Gene3D" id="1.10.150.130">
    <property type="match status" value="1"/>
</dbReference>
<dbReference type="InterPro" id="IPR025269">
    <property type="entry name" value="SAM-like_dom"/>
</dbReference>
<dbReference type="Pfam" id="PF13102">
    <property type="entry name" value="Phage_int_SAM_5"/>
    <property type="match status" value="1"/>
</dbReference>
<dbReference type="RefSeq" id="WP_209145978.1">
    <property type="nucleotide sequence ID" value="NZ_JAGHKP010000002.1"/>
</dbReference>
<comment type="similarity">
    <text evidence="1">Belongs to the 'phage' integrase family.</text>
</comment>
<dbReference type="Proteomes" id="UP000679126">
    <property type="component" value="Unassembled WGS sequence"/>
</dbReference>
<dbReference type="PROSITE" id="PS51898">
    <property type="entry name" value="TYR_RECOMBINASE"/>
    <property type="match status" value="1"/>
</dbReference>
<dbReference type="InterPro" id="IPR002104">
    <property type="entry name" value="Integrase_catalytic"/>
</dbReference>
<evidence type="ECO:0000256" key="3">
    <source>
        <dbReference type="ARBA" id="ARBA00023172"/>
    </source>
</evidence>
<sequence>MNSQLNILFMALASRANNDDEAPVYCRLTFNKRQQRFMVGERLPLSMWDRDKQRAKGKAPKAAALNARIAQITQQIHQAEATLIKRGESFEVEDIVNLVLNRGRSECRTLMQAYKYRYQQMKKMKDKGYTASTLVKFSQLSNAVQAFIRRHHKTDDLPLSKLNNQFLHELETYLFAEKSMKLVSVNKVVQKLKSVVRMAVDFNWIADNPFPGHHFKHERIKVVFLTHEELQQLEGHTFTQERLRKVRDIFLFSVYTGLHYSDAMSLTEENVITGVDGAQWIRYTRAKTGKEIHIPLLNNAKQLIAHFREIGTQFPFLLPRFSNQKINSYLKEVADIAGLDTPLTHKIARKTFGSLLLYHNVPMKVVSELMGHSTVLVTERHYAQVELKKLGLAMAEVGEMLSPRREE</sequence>
<dbReference type="InterPro" id="IPR035386">
    <property type="entry name" value="Arm-DNA-bind_5"/>
</dbReference>